<name>A0A4D4J7W8_9PSEU</name>
<evidence type="ECO:0000313" key="1">
    <source>
        <dbReference type="EMBL" id="GDY30758.1"/>
    </source>
</evidence>
<protein>
    <submittedName>
        <fullName evidence="1">Uncharacterized protein</fullName>
    </submittedName>
</protein>
<dbReference type="AlphaFoldDB" id="A0A4D4J7W8"/>
<dbReference type="Proteomes" id="UP000298860">
    <property type="component" value="Unassembled WGS sequence"/>
</dbReference>
<sequence>MLLELSDDEAVALRDFLTSRLGDLSAEISHTDNPAYRRDLRRQRDHLLRVHDALVDLTRPAH</sequence>
<evidence type="ECO:0000313" key="2">
    <source>
        <dbReference type="Proteomes" id="UP000298860"/>
    </source>
</evidence>
<keyword evidence="2" id="KW-1185">Reference proteome</keyword>
<proteinExistence type="predicted"/>
<accession>A0A4D4J7W8</accession>
<organism evidence="1 2">
    <name type="scientific">Gandjariella thermophila</name>
    <dbReference type="NCBI Taxonomy" id="1931992"/>
    <lineage>
        <taxon>Bacteria</taxon>
        <taxon>Bacillati</taxon>
        <taxon>Actinomycetota</taxon>
        <taxon>Actinomycetes</taxon>
        <taxon>Pseudonocardiales</taxon>
        <taxon>Pseudonocardiaceae</taxon>
        <taxon>Gandjariella</taxon>
    </lineage>
</organism>
<gene>
    <name evidence="1" type="ORF">GTS_23910</name>
</gene>
<dbReference type="OrthoDB" id="5195471at2"/>
<dbReference type="RefSeq" id="WP_137813859.1">
    <property type="nucleotide sequence ID" value="NZ_BJFL01000009.1"/>
</dbReference>
<dbReference type="EMBL" id="BJFL01000009">
    <property type="protein sequence ID" value="GDY30758.1"/>
    <property type="molecule type" value="Genomic_DNA"/>
</dbReference>
<comment type="caution">
    <text evidence="1">The sequence shown here is derived from an EMBL/GenBank/DDBJ whole genome shotgun (WGS) entry which is preliminary data.</text>
</comment>
<reference evidence="2" key="1">
    <citation type="submission" date="2019-04" db="EMBL/GenBank/DDBJ databases">
        <title>Draft genome sequence of Pseudonocardiaceae bacterium SL3-2-4.</title>
        <authorList>
            <person name="Ningsih F."/>
            <person name="Yokota A."/>
            <person name="Sakai Y."/>
            <person name="Nanatani K."/>
            <person name="Yabe S."/>
            <person name="Oetari A."/>
            <person name="Sjamsuridzal W."/>
        </authorList>
    </citation>
    <scope>NUCLEOTIDE SEQUENCE [LARGE SCALE GENOMIC DNA]</scope>
    <source>
        <strain evidence="2">SL3-2-4</strain>
    </source>
</reference>